<evidence type="ECO:0000256" key="5">
    <source>
        <dbReference type="ARBA" id="ARBA00022964"/>
    </source>
</evidence>
<comment type="caution">
    <text evidence="10">The sequence shown here is derived from an EMBL/GenBank/DDBJ whole genome shotgun (WGS) entry which is preliminary data.</text>
</comment>
<dbReference type="InterPro" id="IPR029068">
    <property type="entry name" value="Glyas_Bleomycin-R_OHBP_Dase"/>
</dbReference>
<feature type="domain" description="VOC" evidence="9">
    <location>
        <begin position="143"/>
        <end position="258"/>
    </location>
</feature>
<evidence type="ECO:0000313" key="11">
    <source>
        <dbReference type="Proteomes" id="UP000214600"/>
    </source>
</evidence>
<evidence type="ECO:0000259" key="9">
    <source>
        <dbReference type="PROSITE" id="PS51819"/>
    </source>
</evidence>
<evidence type="ECO:0000256" key="8">
    <source>
        <dbReference type="RuleBase" id="RU000683"/>
    </source>
</evidence>
<comment type="similarity">
    <text evidence="2 8">Belongs to the extradiol ring-cleavage dioxygenase family.</text>
</comment>
<evidence type="ECO:0000256" key="7">
    <source>
        <dbReference type="ARBA" id="ARBA00023004"/>
    </source>
</evidence>
<dbReference type="AlphaFoldDB" id="A0A228HTS3"/>
<keyword evidence="3" id="KW-0479">Metal-binding</keyword>
<dbReference type="PANTHER" id="PTHR21366">
    <property type="entry name" value="GLYOXALASE FAMILY PROTEIN"/>
    <property type="match status" value="1"/>
</dbReference>
<gene>
    <name evidence="10" type="ORF">CFB84_38280</name>
</gene>
<dbReference type="OrthoDB" id="5430221at2"/>
<evidence type="ECO:0000256" key="1">
    <source>
        <dbReference type="ARBA" id="ARBA00001954"/>
    </source>
</evidence>
<keyword evidence="5 8" id="KW-0223">Dioxygenase</keyword>
<dbReference type="InterPro" id="IPR050383">
    <property type="entry name" value="GlyoxalaseI/FosfomycinResist"/>
</dbReference>
<sequence>MDITLPFRYKKLGYAALNVTNLDRSVAFYTDIVGLELMQRSAGVAYLRCGRDHHSMLLCESPEHGLKRVGFELEQESDVRAAFDHFERLEMAPAWVPQEESRQMKQGPGFRVRERHSGLLFELFVGNTHMGKPFVPTVAKIARIGHVVIGSENFAASRDSLVSDFGFRVSDLIEDRIAFMRCHPNPFHHTFAVGPASSNHFHHVNFMVTDIDDIGKALYRIKKHDVKVVFGPGRHPPSDSIFFYFLDPDGITVEYSFGMEEFAEHGARPPRYMEPVPESLDVWGAVPDGQFGRSGPIECAGEEASVSKIQKVIG</sequence>
<proteinExistence type="inferred from homology"/>
<dbReference type="SUPFAM" id="SSF54593">
    <property type="entry name" value="Glyoxalase/Bleomycin resistance protein/Dihydroxybiphenyl dioxygenase"/>
    <property type="match status" value="1"/>
</dbReference>
<evidence type="ECO:0000256" key="3">
    <source>
        <dbReference type="ARBA" id="ARBA00022723"/>
    </source>
</evidence>
<evidence type="ECO:0000313" key="10">
    <source>
        <dbReference type="EMBL" id="OXI33580.1"/>
    </source>
</evidence>
<dbReference type="PROSITE" id="PS51819">
    <property type="entry name" value="VOC"/>
    <property type="match status" value="2"/>
</dbReference>
<protein>
    <submittedName>
        <fullName evidence="10">2,3-dihydroxy-p-cumate-3,4-dioxygenase</fullName>
    </submittedName>
</protein>
<dbReference type="EMBL" id="NKFA01000032">
    <property type="protein sequence ID" value="OXI33580.1"/>
    <property type="molecule type" value="Genomic_DNA"/>
</dbReference>
<feature type="domain" description="VOC" evidence="9">
    <location>
        <begin position="11"/>
        <end position="126"/>
    </location>
</feature>
<reference evidence="11" key="1">
    <citation type="submission" date="2017-06" db="EMBL/GenBank/DDBJ databases">
        <authorList>
            <person name="LiPuma J."/>
            <person name="Spilker T."/>
        </authorList>
    </citation>
    <scope>NUCLEOTIDE SEQUENCE [LARGE SCALE GENOMIC DNA]</scope>
    <source>
        <strain evidence="11">AU17325</strain>
    </source>
</reference>
<keyword evidence="6 8" id="KW-0560">Oxidoreductase</keyword>
<name>A0A228HTS3_9BURK</name>
<dbReference type="InterPro" id="IPR037523">
    <property type="entry name" value="VOC_core"/>
</dbReference>
<reference evidence="10 11" key="2">
    <citation type="submission" date="2017-08" db="EMBL/GenBank/DDBJ databases">
        <title>WGS of novel Burkholderia cepaca complex species.</title>
        <authorList>
            <person name="Lipuma J."/>
            <person name="Spilker T."/>
        </authorList>
    </citation>
    <scope>NUCLEOTIDE SEQUENCE [LARGE SCALE GENOMIC DNA]</scope>
    <source>
        <strain evidence="10 11">AU17325</strain>
    </source>
</reference>
<keyword evidence="4 8" id="KW-0058">Aromatic hydrocarbons catabolism</keyword>
<evidence type="ECO:0000256" key="4">
    <source>
        <dbReference type="ARBA" id="ARBA00022797"/>
    </source>
</evidence>
<dbReference type="GO" id="GO:0051213">
    <property type="term" value="F:dioxygenase activity"/>
    <property type="evidence" value="ECO:0007669"/>
    <property type="project" value="UniProtKB-KW"/>
</dbReference>
<accession>A0A228HTS3</accession>
<dbReference type="GO" id="GO:0008198">
    <property type="term" value="F:ferrous iron binding"/>
    <property type="evidence" value="ECO:0007669"/>
    <property type="project" value="InterPro"/>
</dbReference>
<dbReference type="InterPro" id="IPR004360">
    <property type="entry name" value="Glyas_Fos-R_dOase_dom"/>
</dbReference>
<evidence type="ECO:0000256" key="2">
    <source>
        <dbReference type="ARBA" id="ARBA00008784"/>
    </source>
</evidence>
<keyword evidence="7 8" id="KW-0408">Iron</keyword>
<comment type="cofactor">
    <cofactor evidence="1 8">
        <name>Fe(2+)</name>
        <dbReference type="ChEBI" id="CHEBI:29033"/>
    </cofactor>
</comment>
<evidence type="ECO:0000256" key="6">
    <source>
        <dbReference type="ARBA" id="ARBA00023002"/>
    </source>
</evidence>
<dbReference type="Gene3D" id="3.10.180.10">
    <property type="entry name" value="2,3-Dihydroxybiphenyl 1,2-Dioxygenase, domain 1"/>
    <property type="match status" value="2"/>
</dbReference>
<dbReference type="PROSITE" id="PS00082">
    <property type="entry name" value="EXTRADIOL_DIOXYGENAS"/>
    <property type="match status" value="1"/>
</dbReference>
<dbReference type="RefSeq" id="WP_089454195.1">
    <property type="nucleotide sequence ID" value="NZ_NKFA01000032.1"/>
</dbReference>
<dbReference type="InterPro" id="IPR000486">
    <property type="entry name" value="Xdiol_ring_cleave_dOase_1/2"/>
</dbReference>
<dbReference type="Proteomes" id="UP000214600">
    <property type="component" value="Unassembled WGS sequence"/>
</dbReference>
<organism evidence="10 11">
    <name type="scientific">Burkholderia aenigmatica</name>
    <dbReference type="NCBI Taxonomy" id="2015348"/>
    <lineage>
        <taxon>Bacteria</taxon>
        <taxon>Pseudomonadati</taxon>
        <taxon>Pseudomonadota</taxon>
        <taxon>Betaproteobacteria</taxon>
        <taxon>Burkholderiales</taxon>
        <taxon>Burkholderiaceae</taxon>
        <taxon>Burkholderia</taxon>
        <taxon>Burkholderia cepacia complex</taxon>
    </lineage>
</organism>
<dbReference type="Pfam" id="PF00903">
    <property type="entry name" value="Glyoxalase"/>
    <property type="match status" value="2"/>
</dbReference>